<dbReference type="InterPro" id="IPR034660">
    <property type="entry name" value="DinB/YfiT-like"/>
</dbReference>
<dbReference type="SUPFAM" id="SSF109854">
    <property type="entry name" value="DinB/YfiT-like putative metalloenzymes"/>
    <property type="match status" value="1"/>
</dbReference>
<evidence type="ECO:0000313" key="2">
    <source>
        <dbReference type="Proteomes" id="UP001206312"/>
    </source>
</evidence>
<protein>
    <submittedName>
        <fullName evidence="1">DUF1569 domain-containing protein</fullName>
    </submittedName>
</protein>
<dbReference type="EMBL" id="JAMXIB010000007">
    <property type="protein sequence ID" value="MCO5725210.1"/>
    <property type="molecule type" value="Genomic_DNA"/>
</dbReference>
<dbReference type="InterPro" id="IPR011463">
    <property type="entry name" value="DUF1569"/>
</dbReference>
<sequence>MKSLFESDTCSEILSRLDKLEDGIPPQWGRMTVGQMAWHCQIPLKVGIENKPPKKKPNPLIIWLFKKGLYNDRPYRKNLPTSPFAKASEPRDLKEELPKLREMVEAFHRLEGRPEWNPHPIFGVMTREQWGKMQYKHLDHHLKQFGV</sequence>
<keyword evidence="2" id="KW-1185">Reference proteome</keyword>
<organism evidence="1 2">
    <name type="scientific">Robiginitalea marina</name>
    <dbReference type="NCBI Taxonomy" id="2954105"/>
    <lineage>
        <taxon>Bacteria</taxon>
        <taxon>Pseudomonadati</taxon>
        <taxon>Bacteroidota</taxon>
        <taxon>Flavobacteriia</taxon>
        <taxon>Flavobacteriales</taxon>
        <taxon>Flavobacteriaceae</taxon>
        <taxon>Robiginitalea</taxon>
    </lineage>
</organism>
<dbReference type="Gene3D" id="1.20.120.450">
    <property type="entry name" value="dinb family like domain"/>
    <property type="match status" value="1"/>
</dbReference>
<proteinExistence type="predicted"/>
<accession>A0ABT1B048</accession>
<dbReference type="RefSeq" id="WP_252741587.1">
    <property type="nucleotide sequence ID" value="NZ_JAMXIB010000007.1"/>
</dbReference>
<name>A0ABT1B048_9FLAO</name>
<gene>
    <name evidence="1" type="ORF">NG653_10115</name>
</gene>
<dbReference type="Pfam" id="PF07606">
    <property type="entry name" value="DUF1569"/>
    <property type="match status" value="1"/>
</dbReference>
<dbReference type="Proteomes" id="UP001206312">
    <property type="component" value="Unassembled WGS sequence"/>
</dbReference>
<comment type="caution">
    <text evidence="1">The sequence shown here is derived from an EMBL/GenBank/DDBJ whole genome shotgun (WGS) entry which is preliminary data.</text>
</comment>
<evidence type="ECO:0000313" key="1">
    <source>
        <dbReference type="EMBL" id="MCO5725210.1"/>
    </source>
</evidence>
<reference evidence="1 2" key="1">
    <citation type="submission" date="2022-06" db="EMBL/GenBank/DDBJ databases">
        <authorList>
            <person name="Xuan X."/>
        </authorList>
    </citation>
    <scope>NUCLEOTIDE SEQUENCE [LARGE SCALE GENOMIC DNA]</scope>
    <source>
        <strain evidence="1 2">2V75</strain>
    </source>
</reference>